<reference evidence="1 2" key="1">
    <citation type="submission" date="2015-04" db="EMBL/GenBank/DDBJ databases">
        <title>Evaluation of non-dairy Lactococcus lactis with potential dairy applications reveals extensive phenotype-genotype disparity.</title>
        <authorList>
            <person name="Cavanagh D."/>
            <person name="Casey A."/>
            <person name="Altermann E."/>
            <person name="Cotter P."/>
            <person name="Fitzgerald G.F."/>
            <person name="McAuliffe O."/>
        </authorList>
    </citation>
    <scope>NUCLEOTIDE SEQUENCE [LARGE SCALE GENOMIC DNA]</scope>
    <source>
        <strain evidence="1 2">DPC6856</strain>
    </source>
</reference>
<evidence type="ECO:0000313" key="2">
    <source>
        <dbReference type="Proteomes" id="UP000034513"/>
    </source>
</evidence>
<keyword evidence="2" id="KW-1185">Reference proteome</keyword>
<accession>A0ABR5EKB3</accession>
<evidence type="ECO:0000313" key="1">
    <source>
        <dbReference type="EMBL" id="KKW75020.1"/>
    </source>
</evidence>
<protein>
    <submittedName>
        <fullName evidence="1">Uncharacterized protein</fullName>
    </submittedName>
</protein>
<sequence length="54" mass="6002">MVLAKNKKIMISTIPLVILSLVCFKENLSAQASTKSLDTGESFTEVYNKDNGFY</sequence>
<dbReference type="EMBL" id="LAVW01000001">
    <property type="protein sequence ID" value="KKW75020.1"/>
    <property type="molecule type" value="Genomic_DNA"/>
</dbReference>
<name>A0ABR5EKB3_LACLC</name>
<proteinExistence type="predicted"/>
<comment type="caution">
    <text evidence="1">The sequence shown here is derived from an EMBL/GenBank/DDBJ whole genome shotgun (WGS) entry which is preliminary data.</text>
</comment>
<gene>
    <name evidence="1" type="ORF">VN93_0009</name>
</gene>
<organism evidence="1 2">
    <name type="scientific">Lactococcus lactis subsp. cremoris</name>
    <name type="common">Streptococcus cremoris</name>
    <dbReference type="NCBI Taxonomy" id="1359"/>
    <lineage>
        <taxon>Bacteria</taxon>
        <taxon>Bacillati</taxon>
        <taxon>Bacillota</taxon>
        <taxon>Bacilli</taxon>
        <taxon>Lactobacillales</taxon>
        <taxon>Streptococcaceae</taxon>
        <taxon>Lactococcus</taxon>
    </lineage>
</organism>
<dbReference type="Proteomes" id="UP000034513">
    <property type="component" value="Unassembled WGS sequence"/>
</dbReference>